<dbReference type="Pfam" id="PF04059">
    <property type="entry name" value="RRM_2"/>
    <property type="match status" value="1"/>
</dbReference>
<dbReference type="InterPro" id="IPR007201">
    <property type="entry name" value="Mei2-like_Rrm_C"/>
</dbReference>
<evidence type="ECO:0000256" key="2">
    <source>
        <dbReference type="SAM" id="MobiDB-lite"/>
    </source>
</evidence>
<comment type="caution">
    <text evidence="4">The sequence shown here is derived from an EMBL/GenBank/DDBJ whole genome shotgun (WGS) entry which is preliminary data.</text>
</comment>
<protein>
    <recommendedName>
        <fullName evidence="3">Mei2-like C-terminal RNA recognition motif domain-containing protein</fullName>
    </recommendedName>
</protein>
<dbReference type="GO" id="GO:0003723">
    <property type="term" value="F:RNA binding"/>
    <property type="evidence" value="ECO:0007669"/>
    <property type="project" value="UniProtKB-KW"/>
</dbReference>
<evidence type="ECO:0000313" key="5">
    <source>
        <dbReference type="Proteomes" id="UP000235145"/>
    </source>
</evidence>
<keyword evidence="5" id="KW-1185">Reference proteome</keyword>
<dbReference type="EMBL" id="NBSK02000003">
    <property type="protein sequence ID" value="KAJ0217809.1"/>
    <property type="molecule type" value="Genomic_DNA"/>
</dbReference>
<gene>
    <name evidence="4" type="ORF">LSAT_V11C300140160</name>
</gene>
<accession>A0A9R1XLZ7</accession>
<dbReference type="PANTHER" id="PTHR23189">
    <property type="entry name" value="RNA RECOGNITION MOTIF-CONTAINING"/>
    <property type="match status" value="1"/>
</dbReference>
<organism evidence="4 5">
    <name type="scientific">Lactuca sativa</name>
    <name type="common">Garden lettuce</name>
    <dbReference type="NCBI Taxonomy" id="4236"/>
    <lineage>
        <taxon>Eukaryota</taxon>
        <taxon>Viridiplantae</taxon>
        <taxon>Streptophyta</taxon>
        <taxon>Embryophyta</taxon>
        <taxon>Tracheophyta</taxon>
        <taxon>Spermatophyta</taxon>
        <taxon>Magnoliopsida</taxon>
        <taxon>eudicotyledons</taxon>
        <taxon>Gunneridae</taxon>
        <taxon>Pentapetalae</taxon>
        <taxon>asterids</taxon>
        <taxon>campanulids</taxon>
        <taxon>Asterales</taxon>
        <taxon>Asteraceae</taxon>
        <taxon>Cichorioideae</taxon>
        <taxon>Cichorieae</taxon>
        <taxon>Lactucinae</taxon>
        <taxon>Lactuca</taxon>
    </lineage>
</organism>
<evidence type="ECO:0000259" key="3">
    <source>
        <dbReference type="Pfam" id="PF04059"/>
    </source>
</evidence>
<keyword evidence="1" id="KW-0694">RNA-binding</keyword>
<evidence type="ECO:0000256" key="1">
    <source>
        <dbReference type="ARBA" id="ARBA00022884"/>
    </source>
</evidence>
<evidence type="ECO:0000313" key="4">
    <source>
        <dbReference type="EMBL" id="KAJ0217809.1"/>
    </source>
</evidence>
<sequence length="463" mass="53304">MPVVVKDQQDTYNHRTYFPSEEHAGKSTLKVDKQVTPPKPTSLKEEKSLICTKNSQTIESLLPDEEDLFFGVLDELGFTYSTTTVNGDDEDFDLFSSSGGMEMEENSKLCFTQQNPAIAKGLNNTNQIQISLDFSIPCEHHTFHHQSQRISHEGFYNMLNPYIPQMEHIFPNLHGLSKILLPVFSFSPIHKQHTIKIEIRSPQSYMEESCKPDLIPVASPNSMMSSPHIIKAHKSPKREIENTLPLSFIKPRGRTRRTSHGRHETVSCHTHTDDKNYELDIERVLCGIVQQCCWLQLVNIIKELMISFICLLTSRKLYMCNMGYAFINMIDPLQIVQLHKSFHGKKWEKFHSEKAACLAYGRNDRIYSLIFHKRPALNSNKPKLKDNQSQIVNHPHSPRHIDLKGWGVDYVSSFQQHCLLQMLNSVAGLREYFAHMKMKTSVYKVDFVMELLSKLLSKQIDDA</sequence>
<feature type="region of interest" description="Disordered" evidence="2">
    <location>
        <begin position="23"/>
        <end position="43"/>
    </location>
</feature>
<name>A0A9R1XLZ7_LACSA</name>
<reference evidence="4 5" key="1">
    <citation type="journal article" date="2017" name="Nat. Commun.">
        <title>Genome assembly with in vitro proximity ligation data and whole-genome triplication in lettuce.</title>
        <authorList>
            <person name="Reyes-Chin-Wo S."/>
            <person name="Wang Z."/>
            <person name="Yang X."/>
            <person name="Kozik A."/>
            <person name="Arikit S."/>
            <person name="Song C."/>
            <person name="Xia L."/>
            <person name="Froenicke L."/>
            <person name="Lavelle D.O."/>
            <person name="Truco M.J."/>
            <person name="Xia R."/>
            <person name="Zhu S."/>
            <person name="Xu C."/>
            <person name="Xu H."/>
            <person name="Xu X."/>
            <person name="Cox K."/>
            <person name="Korf I."/>
            <person name="Meyers B.C."/>
            <person name="Michelmore R.W."/>
        </authorList>
    </citation>
    <scope>NUCLEOTIDE SEQUENCE [LARGE SCALE GENOMIC DNA]</scope>
    <source>
        <strain evidence="5">cv. Salinas</strain>
        <tissue evidence="4">Seedlings</tissue>
    </source>
</reference>
<proteinExistence type="predicted"/>
<feature type="compositionally biased region" description="Basic and acidic residues" evidence="2">
    <location>
        <begin position="23"/>
        <end position="33"/>
    </location>
</feature>
<feature type="domain" description="Mei2-like C-terminal RNA recognition motif" evidence="3">
    <location>
        <begin position="308"/>
        <end position="365"/>
    </location>
</feature>
<dbReference type="Proteomes" id="UP000235145">
    <property type="component" value="Unassembled WGS sequence"/>
</dbReference>
<dbReference type="AlphaFoldDB" id="A0A9R1XLZ7"/>